<dbReference type="Pfam" id="PF01471">
    <property type="entry name" value="PG_binding_1"/>
    <property type="match status" value="1"/>
</dbReference>
<feature type="compositionally biased region" description="Pro residues" evidence="7">
    <location>
        <begin position="89"/>
        <end position="145"/>
    </location>
</feature>
<dbReference type="SUPFAM" id="SSF141523">
    <property type="entry name" value="L,D-transpeptidase catalytic domain-like"/>
    <property type="match status" value="1"/>
</dbReference>
<dbReference type="Gene3D" id="1.10.101.10">
    <property type="entry name" value="PGBD-like superfamily/PGBD"/>
    <property type="match status" value="1"/>
</dbReference>
<evidence type="ECO:0000259" key="9">
    <source>
        <dbReference type="PROSITE" id="PS52029"/>
    </source>
</evidence>
<keyword evidence="8" id="KW-1133">Transmembrane helix</keyword>
<sequence length="344" mass="35575">MDSAATPRQTKGDQVEQRTVRSTAVATTVATAPGTRPAAAARRRGPARRVVARAVVPALAAALALAGCQAGLPDMEPGRTPSASESPASPEPTSPSPSAPTTTPEPTPTETPEPEPTPTETPEPSTPPPAAEPAPEPTPEAPPEPVELARGATGERVVALQQRLADLGYFIGAPDGDFGGGTQQAVWALQKAAGLSRDGVVGPATQAALDEGVTPQPRSGSGKVVEIDLDRQLLLAVEDGRVVTVVNASSGNGESYEAKGRTYRASTPRGTFQVGRQVDGNHSSSLELGDMWRPKFFTGGIAVHGSGSIPPWPASHGCVRVANSAMNWLWDTWRADPGTTVLVY</sequence>
<dbReference type="InterPro" id="IPR050979">
    <property type="entry name" value="LD-transpeptidase"/>
</dbReference>
<keyword evidence="8" id="KW-0472">Membrane</keyword>
<dbReference type="EMBL" id="CP041694">
    <property type="protein sequence ID" value="QDP77040.1"/>
    <property type="molecule type" value="Genomic_DNA"/>
</dbReference>
<evidence type="ECO:0000256" key="6">
    <source>
        <dbReference type="PROSITE-ProRule" id="PRU01373"/>
    </source>
</evidence>
<dbReference type="Proteomes" id="UP000319068">
    <property type="component" value="Chromosome"/>
</dbReference>
<dbReference type="CDD" id="cd16913">
    <property type="entry name" value="YkuD_like"/>
    <property type="match status" value="1"/>
</dbReference>
<feature type="transmembrane region" description="Helical" evidence="8">
    <location>
        <begin position="50"/>
        <end position="72"/>
    </location>
</feature>
<accession>A0ABX5XFK4</accession>
<keyword evidence="2" id="KW-0808">Transferase</keyword>
<dbReference type="PROSITE" id="PS52029">
    <property type="entry name" value="LD_TPASE"/>
    <property type="match status" value="1"/>
</dbReference>
<dbReference type="InterPro" id="IPR036365">
    <property type="entry name" value="PGBD-like_sf"/>
</dbReference>
<dbReference type="Gene3D" id="2.40.440.10">
    <property type="entry name" value="L,D-transpeptidase catalytic domain-like"/>
    <property type="match status" value="1"/>
</dbReference>
<dbReference type="PRINTS" id="PR01217">
    <property type="entry name" value="PRICHEXTENSN"/>
</dbReference>
<evidence type="ECO:0000256" key="4">
    <source>
        <dbReference type="ARBA" id="ARBA00022984"/>
    </source>
</evidence>
<dbReference type="InterPro" id="IPR036366">
    <property type="entry name" value="PGBDSf"/>
</dbReference>
<dbReference type="PANTHER" id="PTHR30582">
    <property type="entry name" value="L,D-TRANSPEPTIDASE"/>
    <property type="match status" value="1"/>
</dbReference>
<gene>
    <name evidence="10" type="ORF">FOG94_07180</name>
</gene>
<evidence type="ECO:0000313" key="11">
    <source>
        <dbReference type="Proteomes" id="UP000319068"/>
    </source>
</evidence>
<comment type="pathway">
    <text evidence="1 6">Cell wall biogenesis; peptidoglycan biosynthesis.</text>
</comment>
<feature type="region of interest" description="Disordered" evidence="7">
    <location>
        <begin position="71"/>
        <end position="146"/>
    </location>
</feature>
<feature type="compositionally biased region" description="Basic and acidic residues" evidence="7">
    <location>
        <begin position="10"/>
        <end position="19"/>
    </location>
</feature>
<evidence type="ECO:0000256" key="8">
    <source>
        <dbReference type="SAM" id="Phobius"/>
    </source>
</evidence>
<evidence type="ECO:0000256" key="2">
    <source>
        <dbReference type="ARBA" id="ARBA00022679"/>
    </source>
</evidence>
<dbReference type="PANTHER" id="PTHR30582:SF2">
    <property type="entry name" value="L,D-TRANSPEPTIDASE YCIB-RELATED"/>
    <property type="match status" value="1"/>
</dbReference>
<dbReference type="SUPFAM" id="SSF47090">
    <property type="entry name" value="PGBD-like"/>
    <property type="match status" value="1"/>
</dbReference>
<feature type="active site" description="Proton donor/acceptor" evidence="6">
    <location>
        <position position="304"/>
    </location>
</feature>
<dbReference type="InterPro" id="IPR002477">
    <property type="entry name" value="Peptidoglycan-bd-like"/>
</dbReference>
<evidence type="ECO:0000256" key="1">
    <source>
        <dbReference type="ARBA" id="ARBA00004752"/>
    </source>
</evidence>
<evidence type="ECO:0000256" key="7">
    <source>
        <dbReference type="SAM" id="MobiDB-lite"/>
    </source>
</evidence>
<name>A0ABX5XFK4_CELCE</name>
<dbReference type="InterPro" id="IPR038063">
    <property type="entry name" value="Transpep_catalytic_dom"/>
</dbReference>
<feature type="compositionally biased region" description="Low complexity" evidence="7">
    <location>
        <begin position="20"/>
        <end position="40"/>
    </location>
</feature>
<evidence type="ECO:0000256" key="5">
    <source>
        <dbReference type="ARBA" id="ARBA00023316"/>
    </source>
</evidence>
<feature type="region of interest" description="Disordered" evidence="7">
    <location>
        <begin position="1"/>
        <end position="49"/>
    </location>
</feature>
<keyword evidence="8" id="KW-0812">Transmembrane</keyword>
<dbReference type="InterPro" id="IPR005490">
    <property type="entry name" value="LD_TPept_cat_dom"/>
</dbReference>
<keyword evidence="4 6" id="KW-0573">Peptidoglycan synthesis</keyword>
<keyword evidence="5 6" id="KW-0961">Cell wall biogenesis/degradation</keyword>
<feature type="active site" description="Nucleophile" evidence="6">
    <location>
        <position position="318"/>
    </location>
</feature>
<reference evidence="10 11" key="1">
    <citation type="submission" date="2019-07" db="EMBL/GenBank/DDBJ databases">
        <title>Complete Genome Sequence and Methylome Analysis of Arthrobacter luteus NEB113.</title>
        <authorList>
            <person name="Fomenkov A."/>
            <person name="Anton B.P."/>
            <person name="Vincze T."/>
            <person name="Roberts R.J."/>
        </authorList>
    </citation>
    <scope>NUCLEOTIDE SEQUENCE [LARGE SCALE GENOMIC DNA]</scope>
    <source>
        <strain evidence="10 11">NEB113</strain>
    </source>
</reference>
<organism evidence="10 11">
    <name type="scientific">Cellulosimicrobium cellulans</name>
    <name type="common">Arthrobacter luteus</name>
    <dbReference type="NCBI Taxonomy" id="1710"/>
    <lineage>
        <taxon>Bacteria</taxon>
        <taxon>Bacillati</taxon>
        <taxon>Actinomycetota</taxon>
        <taxon>Actinomycetes</taxon>
        <taxon>Micrococcales</taxon>
        <taxon>Promicromonosporaceae</taxon>
        <taxon>Cellulosimicrobium</taxon>
    </lineage>
</organism>
<keyword evidence="11" id="KW-1185">Reference proteome</keyword>
<keyword evidence="3 6" id="KW-0133">Cell shape</keyword>
<protein>
    <submittedName>
        <fullName evidence="10">L,D-transpeptidase family protein</fullName>
    </submittedName>
</protein>
<feature type="domain" description="L,D-TPase catalytic" evidence="9">
    <location>
        <begin position="223"/>
        <end position="344"/>
    </location>
</feature>
<dbReference type="Pfam" id="PF03734">
    <property type="entry name" value="YkuD"/>
    <property type="match status" value="1"/>
</dbReference>
<evidence type="ECO:0000313" key="10">
    <source>
        <dbReference type="EMBL" id="QDP77040.1"/>
    </source>
</evidence>
<evidence type="ECO:0000256" key="3">
    <source>
        <dbReference type="ARBA" id="ARBA00022960"/>
    </source>
</evidence>
<proteinExistence type="predicted"/>